<dbReference type="InterPro" id="IPR023606">
    <property type="entry name" value="CoA-Trfase_III_dom_1_sf"/>
</dbReference>
<accession>A0A443SLU5</accession>
<dbReference type="AlphaFoldDB" id="A0A443SLU5"/>
<dbReference type="Pfam" id="PF02515">
    <property type="entry name" value="CoA_transf_3"/>
    <property type="match status" value="1"/>
</dbReference>
<dbReference type="Gene3D" id="3.30.1540.10">
    <property type="entry name" value="formyl-coa transferase, domain 3"/>
    <property type="match status" value="1"/>
</dbReference>
<dbReference type="PANTHER" id="PTHR48228">
    <property type="entry name" value="SUCCINYL-COA--D-CITRAMALATE COA-TRANSFERASE"/>
    <property type="match status" value="1"/>
</dbReference>
<gene>
    <name evidence="3" type="ORF">B4U80_11448</name>
</gene>
<dbReference type="PANTHER" id="PTHR48228:SF5">
    <property type="entry name" value="ALPHA-METHYLACYL-COA RACEMASE"/>
    <property type="match status" value="1"/>
</dbReference>
<dbReference type="Gene3D" id="3.40.50.10540">
    <property type="entry name" value="Crotonobetainyl-coa:carnitine coa-transferase, domain 1"/>
    <property type="match status" value="2"/>
</dbReference>
<dbReference type="InterPro" id="IPR050509">
    <property type="entry name" value="CoA-transferase_III"/>
</dbReference>
<comment type="similarity">
    <text evidence="1">Belongs to the CoA-transferase III family.</text>
</comment>
<dbReference type="InterPro" id="IPR003673">
    <property type="entry name" value="CoA-Trfase_fam_III"/>
</dbReference>
<evidence type="ECO:0000256" key="1">
    <source>
        <dbReference type="ARBA" id="ARBA00008383"/>
    </source>
</evidence>
<dbReference type="Proteomes" id="UP000288716">
    <property type="component" value="Unassembled WGS sequence"/>
</dbReference>
<evidence type="ECO:0000313" key="4">
    <source>
        <dbReference type="Proteomes" id="UP000288716"/>
    </source>
</evidence>
<proteinExistence type="inferred from homology"/>
<name>A0A443SLU5_9ACAR</name>
<dbReference type="EMBL" id="NCKV01001379">
    <property type="protein sequence ID" value="RWS28443.1"/>
    <property type="molecule type" value="Genomic_DNA"/>
</dbReference>
<feature type="region of interest" description="Disordered" evidence="2">
    <location>
        <begin position="332"/>
        <end position="357"/>
    </location>
</feature>
<organism evidence="3 4">
    <name type="scientific">Leptotrombidium deliense</name>
    <dbReference type="NCBI Taxonomy" id="299467"/>
    <lineage>
        <taxon>Eukaryota</taxon>
        <taxon>Metazoa</taxon>
        <taxon>Ecdysozoa</taxon>
        <taxon>Arthropoda</taxon>
        <taxon>Chelicerata</taxon>
        <taxon>Arachnida</taxon>
        <taxon>Acari</taxon>
        <taxon>Acariformes</taxon>
        <taxon>Trombidiformes</taxon>
        <taxon>Prostigmata</taxon>
        <taxon>Anystina</taxon>
        <taxon>Parasitengona</taxon>
        <taxon>Trombiculoidea</taxon>
        <taxon>Trombiculidae</taxon>
        <taxon>Leptotrombidium</taxon>
    </lineage>
</organism>
<dbReference type="GO" id="GO:0005739">
    <property type="term" value="C:mitochondrion"/>
    <property type="evidence" value="ECO:0007669"/>
    <property type="project" value="TreeGrafter"/>
</dbReference>
<dbReference type="InterPro" id="IPR044855">
    <property type="entry name" value="CoA-Trfase_III_dom3_sf"/>
</dbReference>
<dbReference type="SUPFAM" id="SSF89796">
    <property type="entry name" value="CoA-transferase family III (CaiB/BaiF)"/>
    <property type="match status" value="1"/>
</dbReference>
<protein>
    <submittedName>
        <fullName evidence="3">Alpha-methylacyl-CoA racemase-like protein</fullName>
    </submittedName>
</protein>
<reference evidence="3 4" key="1">
    <citation type="journal article" date="2018" name="Gigascience">
        <title>Genomes of trombidid mites reveal novel predicted allergens and laterally-transferred genes associated with secondary metabolism.</title>
        <authorList>
            <person name="Dong X."/>
            <person name="Chaisiri K."/>
            <person name="Xia D."/>
            <person name="Armstrong S.D."/>
            <person name="Fang Y."/>
            <person name="Donnelly M.J."/>
            <person name="Kadowaki T."/>
            <person name="McGarry J.W."/>
            <person name="Darby A.C."/>
            <person name="Makepeace B.L."/>
        </authorList>
    </citation>
    <scope>NUCLEOTIDE SEQUENCE [LARGE SCALE GENOMIC DNA]</scope>
    <source>
        <strain evidence="3">UoL-UT</strain>
    </source>
</reference>
<dbReference type="GO" id="GO:0008111">
    <property type="term" value="F:alpha-methylacyl-CoA racemase activity"/>
    <property type="evidence" value="ECO:0007669"/>
    <property type="project" value="TreeGrafter"/>
</dbReference>
<comment type="caution">
    <text evidence="3">The sequence shown here is derived from an EMBL/GenBank/DDBJ whole genome shotgun (WGS) entry which is preliminary data.</text>
</comment>
<dbReference type="OrthoDB" id="16747at2759"/>
<keyword evidence="4" id="KW-1185">Reference proteome</keyword>
<dbReference type="GO" id="GO:0008206">
    <property type="term" value="P:bile acid metabolic process"/>
    <property type="evidence" value="ECO:0007669"/>
    <property type="project" value="TreeGrafter"/>
</dbReference>
<evidence type="ECO:0000256" key="2">
    <source>
        <dbReference type="SAM" id="MobiDB-lite"/>
    </source>
</evidence>
<dbReference type="VEuPathDB" id="VectorBase:LDEU003598"/>
<dbReference type="STRING" id="299467.A0A443SLU5"/>
<sequence>MALKGLKVIEMVGLAPAPFCGMILADFGASVIRVEKVGKLYKVGETRNKVNDSSFNPDVLKRGKQSIAIELKHKEGQNILKKLSSTADVLLEPFRPGVMEKLNLGPEQLCKLNERLIYARLSGFGQDGTFMKEAGHDINYLAVSGVLSVLGGKSSHPLPPINLMGDFAGGGLICALGICLALIERANSGKGQVIDTSIVEGSNYVSSWLWHSSKSDQPFSKIIWPNLGKRESNLLDGGSPMYTVYETKDNKHMAVGALEPQFYANFLSGLGLNPEEYPEYDVDNYDKMKAVFQKCFKSKTQQEWTEIFDHKNACVTPVVNLKDAKDYKHNASRNSFLTDGTPRPSPLLSRTPASPTLKEPKFAEHTEHVLKEIGYSDDDIRRFVDENIINVAKLTSSL</sequence>
<evidence type="ECO:0000313" key="3">
    <source>
        <dbReference type="EMBL" id="RWS28443.1"/>
    </source>
</evidence>